<feature type="region of interest" description="Disordered" evidence="1">
    <location>
        <begin position="560"/>
        <end position="585"/>
    </location>
</feature>
<reference evidence="2 3" key="1">
    <citation type="submission" date="2022-05" db="EMBL/GenBank/DDBJ databases">
        <authorList>
            <consortium name="Genoscope - CEA"/>
            <person name="William W."/>
        </authorList>
    </citation>
    <scope>NUCLEOTIDE SEQUENCE [LARGE SCALE GENOMIC DNA]</scope>
</reference>
<proteinExistence type="predicted"/>
<keyword evidence="3" id="KW-1185">Reference proteome</keyword>
<feature type="compositionally biased region" description="Acidic residues" evidence="1">
    <location>
        <begin position="508"/>
        <end position="522"/>
    </location>
</feature>
<feature type="compositionally biased region" description="Acidic residues" evidence="1">
    <location>
        <begin position="569"/>
        <end position="579"/>
    </location>
</feature>
<organism evidence="2 3">
    <name type="scientific">Porites evermanni</name>
    <dbReference type="NCBI Taxonomy" id="104178"/>
    <lineage>
        <taxon>Eukaryota</taxon>
        <taxon>Metazoa</taxon>
        <taxon>Cnidaria</taxon>
        <taxon>Anthozoa</taxon>
        <taxon>Hexacorallia</taxon>
        <taxon>Scleractinia</taxon>
        <taxon>Fungiina</taxon>
        <taxon>Poritidae</taxon>
        <taxon>Porites</taxon>
    </lineage>
</organism>
<dbReference type="EMBL" id="CALNXI010001693">
    <property type="protein sequence ID" value="CAH3175099.1"/>
    <property type="molecule type" value="Genomic_DNA"/>
</dbReference>
<evidence type="ECO:0000313" key="2">
    <source>
        <dbReference type="EMBL" id="CAH3175099.1"/>
    </source>
</evidence>
<feature type="region of interest" description="Disordered" evidence="1">
    <location>
        <begin position="507"/>
        <end position="529"/>
    </location>
</feature>
<name>A0ABN8RCC9_9CNID</name>
<sequence>MHNIFQLQENKLQQQIMAKWSFSRRLLEFHHAHTRGRHPNASCDPESIANDFRTCGWQHAKCFHSAHALDSTVMIDYMRELDVRRRVDPTDEFVDTVSKDVHKIVEGVIEKLSAEFPIFKGRLLRMGSSHNGLKVGAPDEYDFCLELDLDSLLRGAGKFEGLEQEKGRFILYLQFDGDPGNHDIVHFIEEGNVVEMLSLNGANDAPRYRSAVGKRGDRFILNTESVAFAFFNSVDKVLREYTLPLNWQFGGFNHPNFSGLRLNMPAYTLQLGYKRPDDQDTLMISVDIAPILLFSSDNITVSEQDVVNHYLRSSDYAHDVWFRLDCGTYKGAVLSTAEETWLSTYDFGSIAKTSIRICKILHSMIPLTLPRYMPRYLVTQIIDYQKRKMNKTATEEDLELDCEWLMNNLMSLHLSTGIPPWTVHHLEDPAQYITFRDLGENVGGHEYISSYIYKRLVMTLMALDEHAGRHWTAADLPNIIVSVFLFINDLIFAANQSTMLIVPVQLSESDDGSEQEEEDDSWTEGSKPTVVIGHLDNKPDQAFNLVKRSVLVKQAGEAAFAKKDTGDPQQEDLESESDDGATFPEPPSMYAKLKSALTSGQCAGIAKLFLKDAYSRQGRQPGLDEYISCVLETIASRELTGGKYVPKHVLNSEEDLEELRDTKKCLVRKSEVKLASVAALSI</sequence>
<evidence type="ECO:0000313" key="3">
    <source>
        <dbReference type="Proteomes" id="UP001159427"/>
    </source>
</evidence>
<evidence type="ECO:0000256" key="1">
    <source>
        <dbReference type="SAM" id="MobiDB-lite"/>
    </source>
</evidence>
<protein>
    <recommendedName>
        <fullName evidence="4">Mab-21-like nucleotidyltransferase domain-containing protein</fullName>
    </recommendedName>
</protein>
<gene>
    <name evidence="2" type="ORF">PEVE_00009914</name>
</gene>
<accession>A0ABN8RCC9</accession>
<dbReference type="Gene3D" id="3.30.460.90">
    <property type="match status" value="1"/>
</dbReference>
<comment type="caution">
    <text evidence="2">The sequence shown here is derived from an EMBL/GenBank/DDBJ whole genome shotgun (WGS) entry which is preliminary data.</text>
</comment>
<dbReference type="Proteomes" id="UP001159427">
    <property type="component" value="Unassembled WGS sequence"/>
</dbReference>
<evidence type="ECO:0008006" key="4">
    <source>
        <dbReference type="Google" id="ProtNLM"/>
    </source>
</evidence>